<keyword evidence="7 9" id="KW-0411">Iron-sulfur</keyword>
<dbReference type="RefSeq" id="WP_041953663.1">
    <property type="nucleotide sequence ID" value="NZ_CP009761.1"/>
</dbReference>
<dbReference type="GO" id="GO:0046872">
    <property type="term" value="F:metal ion binding"/>
    <property type="evidence" value="ECO:0007669"/>
    <property type="project" value="UniProtKB-UniRule"/>
</dbReference>
<dbReference type="GO" id="GO:0004109">
    <property type="term" value="F:coproporphyrinogen oxidase activity"/>
    <property type="evidence" value="ECO:0007669"/>
    <property type="project" value="InterPro"/>
</dbReference>
<evidence type="ECO:0000256" key="5">
    <source>
        <dbReference type="ARBA" id="ARBA00022723"/>
    </source>
</evidence>
<dbReference type="SFLD" id="SFLDG01082">
    <property type="entry name" value="B12-binding_domain_containing"/>
    <property type="match status" value="1"/>
</dbReference>
<keyword evidence="6 9" id="KW-0408">Iron</keyword>
<keyword evidence="9" id="KW-0004">4Fe-4S</keyword>
<dbReference type="Proteomes" id="UP000031386">
    <property type="component" value="Chromosome"/>
</dbReference>
<dbReference type="InterPro" id="IPR058240">
    <property type="entry name" value="rSAM_sf"/>
</dbReference>
<keyword evidence="3 9" id="KW-0349">Heme</keyword>
<dbReference type="CDD" id="cd01335">
    <property type="entry name" value="Radical_SAM"/>
    <property type="match status" value="1"/>
</dbReference>
<evidence type="ECO:0000256" key="2">
    <source>
        <dbReference type="ARBA" id="ARBA00017228"/>
    </source>
</evidence>
<dbReference type="PANTHER" id="PTHR13932">
    <property type="entry name" value="COPROPORPHYRINIGEN III OXIDASE"/>
    <property type="match status" value="1"/>
</dbReference>
<keyword evidence="8 9" id="KW-0143">Chaperone</keyword>
<dbReference type="PANTHER" id="PTHR13932:SF5">
    <property type="entry name" value="RADICAL S-ADENOSYL METHIONINE DOMAIN-CONTAINING PROTEIN 1, MITOCHONDRIAL"/>
    <property type="match status" value="1"/>
</dbReference>
<evidence type="ECO:0000256" key="9">
    <source>
        <dbReference type="RuleBase" id="RU364116"/>
    </source>
</evidence>
<comment type="similarity">
    <text evidence="1">Belongs to the anaerobic coproporphyrinogen-III oxidase family. HemW subfamily.</text>
</comment>
<gene>
    <name evidence="11" type="ORF">NW74_02345</name>
</gene>
<dbReference type="InterPro" id="IPR007197">
    <property type="entry name" value="rSAM"/>
</dbReference>
<dbReference type="SFLD" id="SFLDF00562">
    <property type="entry name" value="HemN-like__clustered_with_heat"/>
    <property type="match status" value="1"/>
</dbReference>
<evidence type="ECO:0000313" key="11">
    <source>
        <dbReference type="EMBL" id="AIZ36272.1"/>
    </source>
</evidence>
<evidence type="ECO:0000313" key="12">
    <source>
        <dbReference type="Proteomes" id="UP000031386"/>
    </source>
</evidence>
<dbReference type="InterPro" id="IPR006638">
    <property type="entry name" value="Elp3/MiaA/NifB-like_rSAM"/>
</dbReference>
<dbReference type="GO" id="GO:0006779">
    <property type="term" value="P:porphyrin-containing compound biosynthetic process"/>
    <property type="evidence" value="ECO:0007669"/>
    <property type="project" value="InterPro"/>
</dbReference>
<keyword evidence="5 9" id="KW-0479">Metal-binding</keyword>
<evidence type="ECO:0000256" key="1">
    <source>
        <dbReference type="ARBA" id="ARBA00006100"/>
    </source>
</evidence>
<dbReference type="OrthoDB" id="9808022at2"/>
<dbReference type="InterPro" id="IPR004559">
    <property type="entry name" value="HemW-like"/>
</dbReference>
<name>A0A0B4S091_9FIRM</name>
<comment type="function">
    <text evidence="9">Probably acts as a heme chaperone, transferring heme to an unknown acceptor. Binds one molecule of heme per monomer, possibly covalently. Binds 1 [4Fe-4S] cluster. The cluster is coordinated with 3 cysteines and an exchangeable S-adenosyl-L-methionine.</text>
</comment>
<dbReference type="EMBL" id="CP009761">
    <property type="protein sequence ID" value="AIZ36272.1"/>
    <property type="molecule type" value="Genomic_DNA"/>
</dbReference>
<dbReference type="InterPro" id="IPR034505">
    <property type="entry name" value="Coproporphyrinogen-III_oxidase"/>
</dbReference>
<protein>
    <recommendedName>
        <fullName evidence="2 9">Heme chaperone HemW</fullName>
    </recommendedName>
</protein>
<keyword evidence="12" id="KW-1185">Reference proteome</keyword>
<evidence type="ECO:0000256" key="3">
    <source>
        <dbReference type="ARBA" id="ARBA00022617"/>
    </source>
</evidence>
<dbReference type="SMART" id="SM00729">
    <property type="entry name" value="Elp3"/>
    <property type="match status" value="1"/>
</dbReference>
<evidence type="ECO:0000256" key="8">
    <source>
        <dbReference type="ARBA" id="ARBA00023186"/>
    </source>
</evidence>
<dbReference type="Gene3D" id="3.20.20.70">
    <property type="entry name" value="Aldolase class I"/>
    <property type="match status" value="1"/>
</dbReference>
<sequence>MKRLGLYIHIPFCDRICNYCDFTAFQGANSKIKEYVEALKKEIELKGNKNFLIDSIFIGGGTPSFIDGKYIFEILEKVKENFTVLDNIEISIETNPKTFDEKKLEYYKSAEINRVSIGVQSFNDKILKELGRNHNSKEALESIELVKKFGFDINLDLIFGYQSQTIEDILYDFEMVKNINPEHISYYALIIEEKTKFKALQNAGKLDFLDEETERKMYHLIVEKLEEMGMNQYEVSNFAKVGKESVHNKKYWNCKEYLGLGISAHSYLNDERFSNTVNLSKYIKELHNGNIPVDFREKLDMPTKKFEYIIMNMRLKEGFLISDYNRLFESDFLEENKKAVKIGLENNVVEIKDDRIYFTKRGFDIMDSFFVNCNLKETR</sequence>
<dbReference type="SFLD" id="SFLDG01065">
    <property type="entry name" value="anaerobic_coproporphyrinogen-I"/>
    <property type="match status" value="1"/>
</dbReference>
<dbReference type="KEGG" id="pmic:NW74_02345"/>
<proteinExistence type="inferred from homology"/>
<reference evidence="11 12" key="1">
    <citation type="submission" date="2014-10" db="EMBL/GenBank/DDBJ databases">
        <title>Complete genome sequence of Parvimonas micra KCOM 1535 (= ChDC B708).</title>
        <authorList>
            <person name="Kook J.-K."/>
            <person name="Park S.-N."/>
            <person name="Lim Y.K."/>
            <person name="Roh H."/>
        </authorList>
    </citation>
    <scope>NUCLEOTIDE SEQUENCE [LARGE SCALE GENOMIC DNA]</scope>
    <source>
        <strain evidence="12">KCOM 1535 / ChDC B708</strain>
    </source>
</reference>
<dbReference type="SFLD" id="SFLDF00288">
    <property type="entry name" value="HemN-like__clustered_with_nucl"/>
    <property type="match status" value="1"/>
</dbReference>
<dbReference type="GO" id="GO:0051539">
    <property type="term" value="F:4 iron, 4 sulfur cluster binding"/>
    <property type="evidence" value="ECO:0007669"/>
    <property type="project" value="UniProtKB-UniRule"/>
</dbReference>
<organism evidence="11 12">
    <name type="scientific">Parvimonas micra</name>
    <dbReference type="NCBI Taxonomy" id="33033"/>
    <lineage>
        <taxon>Bacteria</taxon>
        <taxon>Bacillati</taxon>
        <taxon>Bacillota</taxon>
        <taxon>Tissierellia</taxon>
        <taxon>Tissierellales</taxon>
        <taxon>Peptoniphilaceae</taxon>
        <taxon>Parvimonas</taxon>
    </lineage>
</organism>
<dbReference type="InterPro" id="IPR013785">
    <property type="entry name" value="Aldolase_TIM"/>
</dbReference>
<evidence type="ECO:0000256" key="4">
    <source>
        <dbReference type="ARBA" id="ARBA00022691"/>
    </source>
</evidence>
<comment type="subcellular location">
    <subcellularLocation>
        <location evidence="9">Cytoplasm</location>
    </subcellularLocation>
</comment>
<dbReference type="STRING" id="33033.NW74_02345"/>
<evidence type="ECO:0000256" key="7">
    <source>
        <dbReference type="ARBA" id="ARBA00023014"/>
    </source>
</evidence>
<dbReference type="SFLD" id="SFLDS00029">
    <property type="entry name" value="Radical_SAM"/>
    <property type="match status" value="1"/>
</dbReference>
<dbReference type="AlphaFoldDB" id="A0A0B4S091"/>
<dbReference type="SUPFAM" id="SSF102114">
    <property type="entry name" value="Radical SAM enzymes"/>
    <property type="match status" value="1"/>
</dbReference>
<evidence type="ECO:0000256" key="6">
    <source>
        <dbReference type="ARBA" id="ARBA00023004"/>
    </source>
</evidence>
<keyword evidence="9" id="KW-0963">Cytoplasm</keyword>
<evidence type="ECO:0000259" key="10">
    <source>
        <dbReference type="PROSITE" id="PS51918"/>
    </source>
</evidence>
<dbReference type="Pfam" id="PF04055">
    <property type="entry name" value="Radical_SAM"/>
    <property type="match status" value="1"/>
</dbReference>
<dbReference type="PROSITE" id="PS51918">
    <property type="entry name" value="RADICAL_SAM"/>
    <property type="match status" value="1"/>
</dbReference>
<keyword evidence="4 9" id="KW-0949">S-adenosyl-L-methionine</keyword>
<dbReference type="NCBIfam" id="TIGR00539">
    <property type="entry name" value="hemN_rel"/>
    <property type="match status" value="1"/>
</dbReference>
<dbReference type="GO" id="GO:0005737">
    <property type="term" value="C:cytoplasm"/>
    <property type="evidence" value="ECO:0007669"/>
    <property type="project" value="UniProtKB-SubCell"/>
</dbReference>
<accession>A0A0B4S091</accession>
<feature type="domain" description="Radical SAM core" evidence="10">
    <location>
        <begin position="1"/>
        <end position="231"/>
    </location>
</feature>